<dbReference type="InParanoid" id="A0A6I9QE53"/>
<sequence length="175" mass="19673">MEIDGKVPPDLLQEREICALRRKEAKRKMKEKQQRRLLLIKGSDEKLNRLSSPKISISTEQVAMEPQTNPISTPLMPTPYLNQVQWVPSANNYFMIPASLLPSAVEPPITYGVVSNIEGIQSWRDSSRENPFTNTIQGVLQESDNIYIGATSNQIAIKEGTSQDKQCGNKMPYVV</sequence>
<gene>
    <name evidence="2" type="primary">LOC105034429</name>
</gene>
<organism evidence="1 2">
    <name type="scientific">Elaeis guineensis var. tenera</name>
    <name type="common">Oil palm</name>
    <dbReference type="NCBI Taxonomy" id="51953"/>
    <lineage>
        <taxon>Eukaryota</taxon>
        <taxon>Viridiplantae</taxon>
        <taxon>Streptophyta</taxon>
        <taxon>Embryophyta</taxon>
        <taxon>Tracheophyta</taxon>
        <taxon>Spermatophyta</taxon>
        <taxon>Magnoliopsida</taxon>
        <taxon>Liliopsida</taxon>
        <taxon>Arecaceae</taxon>
        <taxon>Arecoideae</taxon>
        <taxon>Cocoseae</taxon>
        <taxon>Elaeidinae</taxon>
        <taxon>Elaeis</taxon>
    </lineage>
</organism>
<evidence type="ECO:0000313" key="2">
    <source>
        <dbReference type="RefSeq" id="XP_010907894.1"/>
    </source>
</evidence>
<protein>
    <submittedName>
        <fullName evidence="2">Uncharacterized protein LOC105034429 isoform X2</fullName>
    </submittedName>
</protein>
<accession>A0A6I9QE53</accession>
<dbReference type="AlphaFoldDB" id="A0A6I9QE53"/>
<reference evidence="2" key="1">
    <citation type="submission" date="2025-08" db="UniProtKB">
        <authorList>
            <consortium name="RefSeq"/>
        </authorList>
    </citation>
    <scope>IDENTIFICATION</scope>
</reference>
<name>A0A6I9QE53_ELAGV</name>
<dbReference type="Proteomes" id="UP000504607">
    <property type="component" value="Unplaced"/>
</dbReference>
<proteinExistence type="predicted"/>
<evidence type="ECO:0000313" key="1">
    <source>
        <dbReference type="Proteomes" id="UP000504607"/>
    </source>
</evidence>
<keyword evidence="1" id="KW-1185">Reference proteome</keyword>
<dbReference type="RefSeq" id="XP_010907894.1">
    <property type="nucleotide sequence ID" value="XM_010909592.3"/>
</dbReference>